<feature type="transmembrane region" description="Helical" evidence="1">
    <location>
        <begin position="400"/>
        <end position="422"/>
    </location>
</feature>
<organism evidence="2 3">
    <name type="scientific">Tribonema minus</name>
    <dbReference type="NCBI Taxonomy" id="303371"/>
    <lineage>
        <taxon>Eukaryota</taxon>
        <taxon>Sar</taxon>
        <taxon>Stramenopiles</taxon>
        <taxon>Ochrophyta</taxon>
        <taxon>PX clade</taxon>
        <taxon>Xanthophyceae</taxon>
        <taxon>Tribonematales</taxon>
        <taxon>Tribonemataceae</taxon>
        <taxon>Tribonema</taxon>
    </lineage>
</organism>
<proteinExistence type="predicted"/>
<evidence type="ECO:0000256" key="1">
    <source>
        <dbReference type="SAM" id="Phobius"/>
    </source>
</evidence>
<name>A0A835Z1R4_9STRA</name>
<sequence>MLNLGRKRGPSDVVPEHRRIANAAWLFLVAGFLVYSCISMLAAINNPADERSTNFSAPSISICIEGNVGCATSIYGGRWTTDDCLELPKVPRQNWPKLPADAGRPNVVLGSGHLRVGVPKRCSSRCKLRTKYHSFRSTLERAVAAPCLDSAAQLTPASGARAAIARQTCAPGFSMDILAVWDTNWNEAKYAVQARANATLFQRVADVWIWQGVYARDGSSIAGTGLARKLAPLPLTIFRGPYGTGINSAIDYTSSTYQLTRSRLKYACCCHGPCLNAFHLIESCVSEKPLQQRRFACGSAAAVTVFLLQAVYCNPRCAMAAISCCFQNGSYAMFYNGVVSTGSRYADLYLKDYDEDADGKHLGPAARPEPYMLDNVAIAKIYISLDPGIYTMFYEVDPNWFTIASTVYGLWPAVLAVFGLLFTTRIASRRYLVCKGPKEQVRPTARAMDQQDIMEAICSRSSACNMIAHEADSLRCAVLCAAYVHARRQRCRRCETALTHRLLTERTGSPAAANPAVLRMVRFCQRLMRTCHARHCLPAPQLLTPRAVHRTRAVATEFGLGRDDSSLERNWFKDTRVKLSTMSVRKSLVRESAQPQLKRGSGSTSSAMTMPTLVRIPSQGMSDCVHESDTTVDETLPELAAESVSKAPLRALFRAV</sequence>
<evidence type="ECO:0000313" key="3">
    <source>
        <dbReference type="Proteomes" id="UP000664859"/>
    </source>
</evidence>
<accession>A0A835Z1R4</accession>
<protein>
    <submittedName>
        <fullName evidence="2">Uncharacterized protein</fullName>
    </submittedName>
</protein>
<evidence type="ECO:0000313" key="2">
    <source>
        <dbReference type="EMBL" id="KAG5181384.1"/>
    </source>
</evidence>
<comment type="caution">
    <text evidence="2">The sequence shown here is derived from an EMBL/GenBank/DDBJ whole genome shotgun (WGS) entry which is preliminary data.</text>
</comment>
<keyword evidence="1" id="KW-1133">Transmembrane helix</keyword>
<dbReference type="AlphaFoldDB" id="A0A835Z1R4"/>
<gene>
    <name evidence="2" type="ORF">JKP88DRAFT_241634</name>
</gene>
<dbReference type="Proteomes" id="UP000664859">
    <property type="component" value="Unassembled WGS sequence"/>
</dbReference>
<feature type="transmembrane region" description="Helical" evidence="1">
    <location>
        <begin position="20"/>
        <end position="44"/>
    </location>
</feature>
<reference evidence="2" key="1">
    <citation type="submission" date="2021-02" db="EMBL/GenBank/DDBJ databases">
        <title>First Annotated Genome of the Yellow-green Alga Tribonema minus.</title>
        <authorList>
            <person name="Mahan K.M."/>
        </authorList>
    </citation>
    <scope>NUCLEOTIDE SEQUENCE</scope>
    <source>
        <strain evidence="2">UTEX B ZZ1240</strain>
    </source>
</reference>
<keyword evidence="1" id="KW-0472">Membrane</keyword>
<keyword evidence="3" id="KW-1185">Reference proteome</keyword>
<keyword evidence="1" id="KW-0812">Transmembrane</keyword>
<dbReference type="EMBL" id="JAFCMP010000334">
    <property type="protein sequence ID" value="KAG5181384.1"/>
    <property type="molecule type" value="Genomic_DNA"/>
</dbReference>